<accession>I3IHJ2</accession>
<evidence type="ECO:0000313" key="2">
    <source>
        <dbReference type="Proteomes" id="UP000002985"/>
    </source>
</evidence>
<proteinExistence type="predicted"/>
<sequence length="178" mass="19896">MGKFNGKITRFAFMISITGITLCTIPQTARCQAVTASDETVKEGTYQEVSKDGRLYIFVSSKRKEEFEKTGELGKGIIKIGYGPNGETVVFDSEEAVIEYESRLVKELLGKTNIKAYKEFKIDGRLYVFTSPARKAEFEKTGEMGKSIVKIGYGPNGETAVFDSDEAVKEYDKRHSKK</sequence>
<organism evidence="1 2">
    <name type="scientific">Candidatus Jettenia caeni</name>
    <dbReference type="NCBI Taxonomy" id="247490"/>
    <lineage>
        <taxon>Bacteria</taxon>
        <taxon>Pseudomonadati</taxon>
        <taxon>Planctomycetota</taxon>
        <taxon>Candidatus Brocadiia</taxon>
        <taxon>Candidatus Brocadiales</taxon>
        <taxon>Candidatus Brocadiaceae</taxon>
        <taxon>Candidatus Jettenia</taxon>
    </lineage>
</organism>
<dbReference type="Proteomes" id="UP000002985">
    <property type="component" value="Unassembled WGS sequence"/>
</dbReference>
<dbReference type="OrthoDB" id="8776015at2"/>
<dbReference type="STRING" id="247490.KSU1_B0330"/>
<gene>
    <name evidence="1" type="ORF">KSU1_B0330</name>
</gene>
<evidence type="ECO:0000313" key="1">
    <source>
        <dbReference type="EMBL" id="GAB61187.1"/>
    </source>
</evidence>
<keyword evidence="2" id="KW-1185">Reference proteome</keyword>
<reference evidence="1 2" key="1">
    <citation type="journal article" date="2012" name="FEBS Lett.">
        <title>Anammox organism KSU-1 expresses a NirK-type copper-containing nitrite reductase instead of a NirS-type with cytochrome cd1.</title>
        <authorList>
            <person name="Hira D."/>
            <person name="Toh H."/>
            <person name="Migita C.T."/>
            <person name="Okubo H."/>
            <person name="Nishiyama T."/>
            <person name="Hattori M."/>
            <person name="Furukawa K."/>
            <person name="Fujii T."/>
        </authorList>
    </citation>
    <scope>NUCLEOTIDE SEQUENCE [LARGE SCALE GENOMIC DNA]</scope>
</reference>
<dbReference type="AlphaFoldDB" id="I3IHJ2"/>
<name>I3IHJ2_9BACT</name>
<dbReference type="EMBL" id="BAFH01000002">
    <property type="protein sequence ID" value="GAB61187.1"/>
    <property type="molecule type" value="Genomic_DNA"/>
</dbReference>
<comment type="caution">
    <text evidence="1">The sequence shown here is derived from an EMBL/GenBank/DDBJ whole genome shotgun (WGS) entry which is preliminary data.</text>
</comment>
<protein>
    <submittedName>
        <fullName evidence="1">Uncharacterized protein</fullName>
    </submittedName>
</protein>